<comment type="caution">
    <text evidence="1">The sequence shown here is derived from an EMBL/GenBank/DDBJ whole genome shotgun (WGS) entry which is preliminary data.</text>
</comment>
<organism evidence="1 2">
    <name type="scientific">Puccinia sorghi</name>
    <dbReference type="NCBI Taxonomy" id="27349"/>
    <lineage>
        <taxon>Eukaryota</taxon>
        <taxon>Fungi</taxon>
        <taxon>Dikarya</taxon>
        <taxon>Basidiomycota</taxon>
        <taxon>Pucciniomycotina</taxon>
        <taxon>Pucciniomycetes</taxon>
        <taxon>Pucciniales</taxon>
        <taxon>Pucciniaceae</taxon>
        <taxon>Puccinia</taxon>
    </lineage>
</organism>
<keyword evidence="2" id="KW-1185">Reference proteome</keyword>
<gene>
    <name evidence="1" type="ORF">VP01_706g3</name>
</gene>
<evidence type="ECO:0000313" key="2">
    <source>
        <dbReference type="Proteomes" id="UP000037035"/>
    </source>
</evidence>
<reference evidence="1 2" key="1">
    <citation type="submission" date="2015-08" db="EMBL/GenBank/DDBJ databases">
        <title>Next Generation Sequencing and Analysis of the Genome of Puccinia sorghi L Schw, the Causal Agent of Maize Common Rust.</title>
        <authorList>
            <person name="Rochi L."/>
            <person name="Burguener G."/>
            <person name="Darino M."/>
            <person name="Turjanski A."/>
            <person name="Kreff E."/>
            <person name="Dieguez M.J."/>
            <person name="Sacco F."/>
        </authorList>
    </citation>
    <scope>NUCLEOTIDE SEQUENCE [LARGE SCALE GENOMIC DNA]</scope>
    <source>
        <strain evidence="1 2">RO10H11247</strain>
    </source>
</reference>
<dbReference type="AlphaFoldDB" id="A0A0L6UFU4"/>
<protein>
    <submittedName>
        <fullName evidence="1">Uncharacterized protein</fullName>
    </submittedName>
</protein>
<name>A0A0L6UFU4_9BASI</name>
<dbReference type="Proteomes" id="UP000037035">
    <property type="component" value="Unassembled WGS sequence"/>
</dbReference>
<evidence type="ECO:0000313" key="1">
    <source>
        <dbReference type="EMBL" id="KNZ46675.1"/>
    </source>
</evidence>
<sequence length="115" mass="13164">MVLLHGKFGSQTSTLCPPSLTHLAIQYLANLLNNGKSFGNDLGAHQEPRSLQVWDKPGIFFAKIHKKLYSSREVLMSICELNKNLINQLFITLRKVKMVNSKKFLLVKYSWVENM</sequence>
<accession>A0A0L6UFU4</accession>
<dbReference type="EMBL" id="LAVV01012461">
    <property type="protein sequence ID" value="KNZ46675.1"/>
    <property type="molecule type" value="Genomic_DNA"/>
</dbReference>
<proteinExistence type="predicted"/>
<dbReference type="VEuPathDB" id="FungiDB:VP01_706g3"/>